<keyword evidence="4" id="KW-1185">Reference proteome</keyword>
<reference evidence="3" key="1">
    <citation type="submission" date="2021-02" db="EMBL/GenBank/DDBJ databases">
        <authorList>
            <person name="Steward A R."/>
        </authorList>
    </citation>
    <scope>NUCLEOTIDE SEQUENCE</scope>
</reference>
<keyword evidence="2" id="KW-0732">Signal</keyword>
<comment type="caution">
    <text evidence="3">The sequence shown here is derived from an EMBL/GenBank/DDBJ whole genome shotgun (WGS) entry which is preliminary data.</text>
</comment>
<dbReference type="EMBL" id="CAJOBZ010000022">
    <property type="protein sequence ID" value="CAF4867280.1"/>
    <property type="molecule type" value="Genomic_DNA"/>
</dbReference>
<evidence type="ECO:0000256" key="2">
    <source>
        <dbReference type="SAM" id="SignalP"/>
    </source>
</evidence>
<feature type="chain" id="PRO_5032991169" evidence="2">
    <location>
        <begin position="20"/>
        <end position="402"/>
    </location>
</feature>
<organism evidence="3 4">
    <name type="scientific">Pieris macdunnoughi</name>
    <dbReference type="NCBI Taxonomy" id="345717"/>
    <lineage>
        <taxon>Eukaryota</taxon>
        <taxon>Metazoa</taxon>
        <taxon>Ecdysozoa</taxon>
        <taxon>Arthropoda</taxon>
        <taxon>Hexapoda</taxon>
        <taxon>Insecta</taxon>
        <taxon>Pterygota</taxon>
        <taxon>Neoptera</taxon>
        <taxon>Endopterygota</taxon>
        <taxon>Lepidoptera</taxon>
        <taxon>Glossata</taxon>
        <taxon>Ditrysia</taxon>
        <taxon>Papilionoidea</taxon>
        <taxon>Pieridae</taxon>
        <taxon>Pierinae</taxon>
        <taxon>Pieris</taxon>
    </lineage>
</organism>
<proteinExistence type="predicted"/>
<gene>
    <name evidence="3" type="ORF">PMACD_LOCUS8440</name>
</gene>
<evidence type="ECO:0000313" key="3">
    <source>
        <dbReference type="EMBL" id="CAF4867280.1"/>
    </source>
</evidence>
<feature type="region of interest" description="Disordered" evidence="1">
    <location>
        <begin position="227"/>
        <end position="264"/>
    </location>
</feature>
<feature type="compositionally biased region" description="Basic residues" evidence="1">
    <location>
        <begin position="234"/>
        <end position="264"/>
    </location>
</feature>
<name>A0A821T5C1_9NEOP</name>
<evidence type="ECO:0000313" key="4">
    <source>
        <dbReference type="Proteomes" id="UP000663880"/>
    </source>
</evidence>
<evidence type="ECO:0000256" key="1">
    <source>
        <dbReference type="SAM" id="MobiDB-lite"/>
    </source>
</evidence>
<accession>A0A821T5C1</accession>
<dbReference type="OrthoDB" id="7432963at2759"/>
<dbReference type="Proteomes" id="UP000663880">
    <property type="component" value="Unassembled WGS sequence"/>
</dbReference>
<sequence length="402" mass="48019">MKNLVCCVLILTYLAVIKSSIYSNLKENVLPYIAKDRAYKDNFLQKYSNKDVKVDRGKPEVYKILKNRNDQRIIKPVNIKDLNTDKQVYRMDPVLNIIKSNLEGRRKFKDDTSSLSSSSVEGKNWKEEWKEHWLLKKLEAVNSSIPKGDMVNMVAARPWGVPCGDPNQHDFPWGSCMLPMECESEYRIYRGDYFCGRSNFVCCALQMTTYDLYTGFDISFEDSDLATDTDEKRNRNRGSKEKRRRKKRREQKRRRRERLKRKRKIKRDIRKIIREITKILNRSFRNGTTERKRKTKQLKKFIKEMKKKYKKDRRAVKDIHEMEMIKVDAALQKRLNEIRGMNEEYVKNSTFRDIIINGTISKKNVRLLMNAYPELQQLLHTRRSGRPPDYLEYDIEYGLLYY</sequence>
<dbReference type="AlphaFoldDB" id="A0A821T5C1"/>
<feature type="signal peptide" evidence="2">
    <location>
        <begin position="1"/>
        <end position="19"/>
    </location>
</feature>
<protein>
    <submittedName>
        <fullName evidence="3">Uncharacterized protein</fullName>
    </submittedName>
</protein>